<dbReference type="PROSITE" id="PS50943">
    <property type="entry name" value="HTH_CROC1"/>
    <property type="match status" value="1"/>
</dbReference>
<dbReference type="Gene3D" id="1.10.260.40">
    <property type="entry name" value="lambda repressor-like DNA-binding domains"/>
    <property type="match status" value="1"/>
</dbReference>
<dbReference type="CDD" id="cd00093">
    <property type="entry name" value="HTH_XRE"/>
    <property type="match status" value="1"/>
</dbReference>
<keyword evidence="9" id="KW-1185">Reference proteome</keyword>
<dbReference type="Gene3D" id="1.25.40.10">
    <property type="entry name" value="Tetratricopeptide repeat domain"/>
    <property type="match status" value="3"/>
</dbReference>
<dbReference type="GO" id="GO:0005737">
    <property type="term" value="C:cytoplasm"/>
    <property type="evidence" value="ECO:0007669"/>
    <property type="project" value="UniProtKB-SubCell"/>
</dbReference>
<dbReference type="SMART" id="SM00530">
    <property type="entry name" value="HTH_XRE"/>
    <property type="match status" value="1"/>
</dbReference>
<dbReference type="InterPro" id="IPR051476">
    <property type="entry name" value="Bac_ResReg_Asp_Phosphatase"/>
</dbReference>
<feature type="repeat" description="TPR" evidence="6">
    <location>
        <begin position="112"/>
        <end position="145"/>
    </location>
</feature>
<protein>
    <recommendedName>
        <fullName evidence="7">HTH cro/C1-type domain-containing protein</fullName>
    </recommendedName>
</protein>
<evidence type="ECO:0000256" key="6">
    <source>
        <dbReference type="PROSITE-ProRule" id="PRU00339"/>
    </source>
</evidence>
<dbReference type="Proteomes" id="UP000195437">
    <property type="component" value="Chromosome"/>
</dbReference>
<dbReference type="Pfam" id="PF01381">
    <property type="entry name" value="HTH_3"/>
    <property type="match status" value="1"/>
</dbReference>
<dbReference type="PANTHER" id="PTHR46630">
    <property type="entry name" value="TETRATRICOPEPTIDE REPEAT PROTEIN 29"/>
    <property type="match status" value="1"/>
</dbReference>
<keyword evidence="2" id="KW-0963">Cytoplasm</keyword>
<evidence type="ECO:0000256" key="1">
    <source>
        <dbReference type="ARBA" id="ARBA00004496"/>
    </source>
</evidence>
<dbReference type="Pfam" id="PF13424">
    <property type="entry name" value="TPR_12"/>
    <property type="match status" value="2"/>
</dbReference>
<reference evidence="9" key="1">
    <citation type="submission" date="2017-05" db="EMBL/GenBank/DDBJ databases">
        <authorList>
            <person name="Sung H."/>
        </authorList>
    </citation>
    <scope>NUCLEOTIDE SEQUENCE [LARGE SCALE GENOMIC DNA]</scope>
    <source>
        <strain evidence="9">AR23208</strain>
    </source>
</reference>
<dbReference type="InterPro" id="IPR001387">
    <property type="entry name" value="Cro/C1-type_HTH"/>
</dbReference>
<feature type="repeat" description="TPR" evidence="6">
    <location>
        <begin position="194"/>
        <end position="227"/>
    </location>
</feature>
<dbReference type="InterPro" id="IPR019734">
    <property type="entry name" value="TPR_rpt"/>
</dbReference>
<evidence type="ECO:0000256" key="2">
    <source>
        <dbReference type="ARBA" id="ARBA00022490"/>
    </source>
</evidence>
<evidence type="ECO:0000256" key="4">
    <source>
        <dbReference type="ARBA" id="ARBA00022803"/>
    </source>
</evidence>
<feature type="domain" description="HTH cro/C1-type" evidence="7">
    <location>
        <begin position="12"/>
        <end position="65"/>
    </location>
</feature>
<dbReference type="PROSITE" id="PS50293">
    <property type="entry name" value="TPR_REGION"/>
    <property type="match status" value="2"/>
</dbReference>
<evidence type="ECO:0000256" key="3">
    <source>
        <dbReference type="ARBA" id="ARBA00022737"/>
    </source>
</evidence>
<evidence type="ECO:0000259" key="7">
    <source>
        <dbReference type="PROSITE" id="PS50943"/>
    </source>
</evidence>
<dbReference type="AlphaFoldDB" id="A0A1Y0IGU1"/>
<evidence type="ECO:0000313" key="9">
    <source>
        <dbReference type="Proteomes" id="UP000195437"/>
    </source>
</evidence>
<organism evidence="8 9">
    <name type="scientific">Tumebacillus avium</name>
    <dbReference type="NCBI Taxonomy" id="1903704"/>
    <lineage>
        <taxon>Bacteria</taxon>
        <taxon>Bacillati</taxon>
        <taxon>Bacillota</taxon>
        <taxon>Bacilli</taxon>
        <taxon>Bacillales</taxon>
        <taxon>Alicyclobacillaceae</taxon>
        <taxon>Tumebacillus</taxon>
    </lineage>
</organism>
<comment type="similarity">
    <text evidence="5">Belongs to the Rap family.</text>
</comment>
<dbReference type="SMART" id="SM00028">
    <property type="entry name" value="TPR"/>
    <property type="match status" value="6"/>
</dbReference>
<dbReference type="KEGG" id="tum:CBW65_00515"/>
<keyword evidence="4 6" id="KW-0802">TPR repeat</keyword>
<dbReference type="EMBL" id="CP021434">
    <property type="protein sequence ID" value="ARU59691.1"/>
    <property type="molecule type" value="Genomic_DNA"/>
</dbReference>
<accession>A0A1Y0IGU1</accession>
<proteinExistence type="inferred from homology"/>
<dbReference type="SUPFAM" id="SSF48452">
    <property type="entry name" value="TPR-like"/>
    <property type="match status" value="3"/>
</dbReference>
<dbReference type="InterPro" id="IPR011990">
    <property type="entry name" value="TPR-like_helical_dom_sf"/>
</dbReference>
<keyword evidence="3" id="KW-0677">Repeat</keyword>
<dbReference type="OrthoDB" id="2470999at2"/>
<evidence type="ECO:0000256" key="5">
    <source>
        <dbReference type="ARBA" id="ARBA00038253"/>
    </source>
</evidence>
<comment type="subcellular location">
    <subcellularLocation>
        <location evidence="1">Cytoplasm</location>
    </subcellularLocation>
</comment>
<dbReference type="PROSITE" id="PS50005">
    <property type="entry name" value="TPR"/>
    <property type="match status" value="2"/>
</dbReference>
<sequence>MGVFFMSLGQKIRELRIVKGLTQSDLGSGLVTPSMISQIESDKANPSYKVLEAIAEKLETPLEFFLTDIQTQLEQTSAHKVAKALLSSANYERAYGLLESLLQKPSQSLNIAEVMSDLGECYLHLGRYDEAVEQFEKVLEIAKTKENPTASLQALNKLGVIEQRRQKYHLAIYHWRKAYEQFELLLQPEPFLQSQILTNLGTIHYQLGEFQEALNYYETAYKFLAKSSHFEQIGFTYIGLGLSYKRMKEFEKASEYSQYAIAIFESLKNIKLAIDVKKNYGILKSEEGQFEAAHELFLACIEEYEKHNYTLDAGSVYGEIARLYVKEQRFDDCKLTCQKALATIPATSLEAAPILRTLAIAEDKLGHRDRATATMVRSINIFKEHRLLSELAETYSLLADFYQLDGNFAKANESLLNMKDALNENLKERGIIL</sequence>
<dbReference type="InterPro" id="IPR010982">
    <property type="entry name" value="Lambda_DNA-bd_dom_sf"/>
</dbReference>
<name>A0A1Y0IGU1_9BACL</name>
<dbReference type="SUPFAM" id="SSF47413">
    <property type="entry name" value="lambda repressor-like DNA-binding domains"/>
    <property type="match status" value="1"/>
</dbReference>
<dbReference type="PANTHER" id="PTHR46630:SF1">
    <property type="entry name" value="TETRATRICOPEPTIDE REPEAT PROTEIN 29"/>
    <property type="match status" value="1"/>
</dbReference>
<evidence type="ECO:0000313" key="8">
    <source>
        <dbReference type="EMBL" id="ARU59691.1"/>
    </source>
</evidence>
<gene>
    <name evidence="8" type="ORF">CBW65_00515</name>
</gene>
<dbReference type="GO" id="GO:0003677">
    <property type="term" value="F:DNA binding"/>
    <property type="evidence" value="ECO:0007669"/>
    <property type="project" value="InterPro"/>
</dbReference>